<keyword evidence="6 9" id="KW-0594">Phospholipid biosynthesis</keyword>
<dbReference type="OMA" id="IPRHKPK"/>
<feature type="binding site" evidence="9">
    <location>
        <begin position="167"/>
        <end position="173"/>
    </location>
    <ligand>
        <name>sn-glycerol 1-phosphate</name>
        <dbReference type="ChEBI" id="CHEBI:57685"/>
    </ligand>
</feature>
<keyword evidence="2 9" id="KW-0808">Transferase</keyword>
<keyword evidence="5 9" id="KW-0443">Lipid metabolism</keyword>
<comment type="similarity">
    <text evidence="9">Belongs to the GGGP/HepGP synthase family. Group II subfamily.</text>
</comment>
<dbReference type="FunFam" id="3.20.20.390:FF:000001">
    <property type="entry name" value="Heptaprenylglyceryl phosphate synthase"/>
    <property type="match status" value="1"/>
</dbReference>
<dbReference type="EC" id="2.5.1.41" evidence="9"/>
<dbReference type="PANTHER" id="PTHR40029:SF2">
    <property type="entry name" value="HEPTAPRENYLGLYCERYL PHOSPHATE SYNTHASE"/>
    <property type="match status" value="1"/>
</dbReference>
<evidence type="ECO:0000256" key="9">
    <source>
        <dbReference type="HAMAP-Rule" id="MF_00112"/>
    </source>
</evidence>
<evidence type="ECO:0000256" key="6">
    <source>
        <dbReference type="ARBA" id="ARBA00023209"/>
    </source>
</evidence>
<feature type="binding site" evidence="9">
    <location>
        <begin position="219"/>
        <end position="220"/>
    </location>
    <ligand>
        <name>sn-glycerol 1-phosphate</name>
        <dbReference type="ChEBI" id="CHEBI:57685"/>
    </ligand>
</feature>
<name>A0A832TC71_9EURY</name>
<dbReference type="CDD" id="cd02812">
    <property type="entry name" value="PcrB_like"/>
    <property type="match status" value="1"/>
</dbReference>
<keyword evidence="4 9" id="KW-0460">Magnesium</keyword>
<dbReference type="AlphaFoldDB" id="A0A832TC71"/>
<dbReference type="HAMAP" id="MF_00112">
    <property type="entry name" value="GGGP_HepGP_synthase"/>
    <property type="match status" value="1"/>
</dbReference>
<dbReference type="GO" id="GO:0000287">
    <property type="term" value="F:magnesium ion binding"/>
    <property type="evidence" value="ECO:0007669"/>
    <property type="project" value="UniProtKB-UniRule"/>
</dbReference>
<dbReference type="GeneID" id="1476743"/>
<evidence type="ECO:0000256" key="5">
    <source>
        <dbReference type="ARBA" id="ARBA00023098"/>
    </source>
</evidence>
<dbReference type="InterPro" id="IPR008205">
    <property type="entry name" value="GGGP_HepGP_synthase"/>
</dbReference>
<comment type="subcellular location">
    <subcellularLocation>
        <location evidence="9">Cytoplasm</location>
    </subcellularLocation>
</comment>
<dbReference type="GO" id="GO:0047294">
    <property type="term" value="F:phosphoglycerol geranylgeranyltransferase activity"/>
    <property type="evidence" value="ECO:0007669"/>
    <property type="project" value="UniProtKB-UniRule"/>
</dbReference>
<feature type="binding site" evidence="9">
    <location>
        <position position="48"/>
    </location>
    <ligand>
        <name>Mg(2+)</name>
        <dbReference type="ChEBI" id="CHEBI:18420"/>
    </ligand>
</feature>
<comment type="caution">
    <text evidence="9">Lacks conserved residue(s) required for the propagation of feature annotation.</text>
</comment>
<keyword evidence="1 9" id="KW-0444">Lipid biosynthesis</keyword>
<dbReference type="SMR" id="A0A832TC71"/>
<dbReference type="UniPathway" id="UPA00940"/>
<keyword evidence="7 9" id="KW-1208">Phospholipid metabolism</keyword>
<evidence type="ECO:0000256" key="3">
    <source>
        <dbReference type="ARBA" id="ARBA00022723"/>
    </source>
</evidence>
<sequence length="239" mass="25052">MGVFGYLRERTPCHLTLLDPVDVGPEEVPEVLESLVKAGTDAVMVGGSTAHASQVEAVVEAIREVADVPVILFPNGPEGLAPNADAVLFMSLLNSRNTYYLIEAQVKGAPLVERFGLESIPTGYLIVGEWGTTVSVVGDARVIPFDRVEVIVAYALAAKHLGMKAVYLEAGSGAPEPVPPEVVRRVSGIGVFTIVGGGIRSPETARELAEAGADAIVTGTAVERDPDLAAEIVEAIKDL</sequence>
<evidence type="ECO:0000256" key="8">
    <source>
        <dbReference type="ARBA" id="ARBA00047288"/>
    </source>
</evidence>
<evidence type="ECO:0000313" key="11">
    <source>
        <dbReference type="Proteomes" id="UP000619545"/>
    </source>
</evidence>
<dbReference type="GO" id="GO:0120536">
    <property type="term" value="F:heptaprenylglyceryl phosphate synthase activity"/>
    <property type="evidence" value="ECO:0007669"/>
    <property type="project" value="UniProtKB-ARBA"/>
</dbReference>
<dbReference type="GO" id="GO:0046474">
    <property type="term" value="P:glycerophospholipid biosynthetic process"/>
    <property type="evidence" value="ECO:0007669"/>
    <property type="project" value="UniProtKB-UniRule"/>
</dbReference>
<dbReference type="NCBIfam" id="TIGR01768">
    <property type="entry name" value="GGGP-family"/>
    <property type="match status" value="1"/>
</dbReference>
<keyword evidence="9" id="KW-0963">Cytoplasm</keyword>
<dbReference type="PANTHER" id="PTHR40029">
    <property type="match status" value="1"/>
</dbReference>
<feature type="binding site" evidence="9">
    <location>
        <begin position="197"/>
        <end position="198"/>
    </location>
    <ligand>
        <name>sn-glycerol 1-phosphate</name>
        <dbReference type="ChEBI" id="CHEBI:57685"/>
    </ligand>
</feature>
<evidence type="ECO:0000256" key="1">
    <source>
        <dbReference type="ARBA" id="ARBA00022516"/>
    </source>
</evidence>
<comment type="caution">
    <text evidence="10">The sequence shown here is derived from an EMBL/GenBank/DDBJ whole genome shotgun (WGS) entry which is preliminary data.</text>
</comment>
<reference evidence="10" key="1">
    <citation type="journal article" date="2020" name="bioRxiv">
        <title>A rank-normalized archaeal taxonomy based on genome phylogeny resolves widespread incomplete and uneven classifications.</title>
        <authorList>
            <person name="Rinke C."/>
            <person name="Chuvochina M."/>
            <person name="Mussig A.J."/>
            <person name="Chaumeil P.-A."/>
            <person name="Waite D.W."/>
            <person name="Whitman W.B."/>
            <person name="Parks D.H."/>
            <person name="Hugenholtz P."/>
        </authorList>
    </citation>
    <scope>NUCLEOTIDE SEQUENCE</scope>
    <source>
        <strain evidence="10">UBA8853</strain>
    </source>
</reference>
<comment type="pathway">
    <text evidence="9">Membrane lipid metabolism; glycerophospholipid metabolism.</text>
</comment>
<comment type="catalytic activity">
    <reaction evidence="8 9">
        <text>sn-glycerol 1-phosphate + (2E,6E,10E)-geranylgeranyl diphosphate = sn-3-O-(geranylgeranyl)glycerol 1-phosphate + diphosphate</text>
        <dbReference type="Rhea" id="RHEA:23404"/>
        <dbReference type="ChEBI" id="CHEBI:33019"/>
        <dbReference type="ChEBI" id="CHEBI:57677"/>
        <dbReference type="ChEBI" id="CHEBI:57685"/>
        <dbReference type="ChEBI" id="CHEBI:58756"/>
        <dbReference type="EC" id="2.5.1.41"/>
    </reaction>
</comment>
<dbReference type="Proteomes" id="UP000619545">
    <property type="component" value="Unassembled WGS sequence"/>
</dbReference>
<feature type="binding site" evidence="9">
    <location>
        <position position="19"/>
    </location>
    <ligand>
        <name>Mg(2+)</name>
        <dbReference type="ChEBI" id="CHEBI:18420"/>
    </ligand>
</feature>
<dbReference type="Gene3D" id="3.20.20.390">
    <property type="entry name" value="FMN-linked oxidoreductases"/>
    <property type="match status" value="1"/>
</dbReference>
<dbReference type="NCBIfam" id="TIGR01769">
    <property type="entry name" value="GGGP"/>
    <property type="match status" value="1"/>
</dbReference>
<dbReference type="Pfam" id="PF01884">
    <property type="entry name" value="PcrB"/>
    <property type="match status" value="1"/>
</dbReference>
<comment type="function">
    <text evidence="9">Prenyltransferase that catalyzes the transfer of the geranylgeranyl moiety of geranylgeranyl diphosphate (GGPP) to the C3 hydroxyl of sn-glycerol-1-phosphate (G1P). This reaction is the first ether-bond-formation step in the biosynthesis of archaeal membrane lipids.</text>
</comment>
<dbReference type="NCBIfam" id="NF003198">
    <property type="entry name" value="PRK04169.1-2"/>
    <property type="match status" value="1"/>
</dbReference>
<proteinExistence type="inferred from homology"/>
<accession>A0A832TC71</accession>
<organism evidence="10 11">
    <name type="scientific">Methanopyrus kandleri</name>
    <dbReference type="NCBI Taxonomy" id="2320"/>
    <lineage>
        <taxon>Archaea</taxon>
        <taxon>Methanobacteriati</taxon>
        <taxon>Methanobacteriota</taxon>
        <taxon>Methanomada group</taxon>
        <taxon>Methanopyri</taxon>
        <taxon>Methanopyrales</taxon>
        <taxon>Methanopyraceae</taxon>
        <taxon>Methanopyrus</taxon>
    </lineage>
</organism>
<dbReference type="EMBL" id="DUJS01000002">
    <property type="protein sequence ID" value="HII70133.1"/>
    <property type="molecule type" value="Genomic_DNA"/>
</dbReference>
<dbReference type="RefSeq" id="WP_011019012.1">
    <property type="nucleotide sequence ID" value="NZ_DUJS01000002.1"/>
</dbReference>
<dbReference type="InterPro" id="IPR039074">
    <property type="entry name" value="GGGP/HepGP_synthase_I"/>
</dbReference>
<dbReference type="GO" id="GO:0005737">
    <property type="term" value="C:cytoplasm"/>
    <property type="evidence" value="ECO:0007669"/>
    <property type="project" value="UniProtKB-SubCell"/>
</dbReference>
<protein>
    <recommendedName>
        <fullName evidence="9">Geranylgeranylglyceryl phosphate synthase</fullName>
        <shortName evidence="9">GGGP synthase</shortName>
        <shortName evidence="9">GGGPS</shortName>
        <ecNumber evidence="9">2.5.1.41</ecNumber>
    </recommendedName>
    <alternativeName>
        <fullName evidence="9">(S)-3-O-geranylgeranylglyceryl phosphate synthase</fullName>
    </alternativeName>
    <alternativeName>
        <fullName evidence="9">Phosphoglycerol geranylgeranyltransferase</fullName>
    </alternativeName>
</protein>
<dbReference type="InterPro" id="IPR038597">
    <property type="entry name" value="GGGP/HepGP_synthase_sf"/>
</dbReference>
<evidence type="ECO:0000256" key="4">
    <source>
        <dbReference type="ARBA" id="ARBA00022842"/>
    </source>
</evidence>
<evidence type="ECO:0000256" key="2">
    <source>
        <dbReference type="ARBA" id="ARBA00022679"/>
    </source>
</evidence>
<evidence type="ECO:0000256" key="7">
    <source>
        <dbReference type="ARBA" id="ARBA00023264"/>
    </source>
</evidence>
<keyword evidence="3 9" id="KW-0479">Metal-binding</keyword>
<comment type="cofactor">
    <cofactor evidence="9">
        <name>Mg(2+)</name>
        <dbReference type="ChEBI" id="CHEBI:18420"/>
    </cofactor>
</comment>
<dbReference type="InterPro" id="IPR010946">
    <property type="entry name" value="GGGP_synth"/>
</dbReference>
<dbReference type="SUPFAM" id="SSF51395">
    <property type="entry name" value="FMN-linked oxidoreductases"/>
    <property type="match status" value="1"/>
</dbReference>
<gene>
    <name evidence="10" type="ORF">HA336_02725</name>
</gene>
<evidence type="ECO:0000313" key="10">
    <source>
        <dbReference type="EMBL" id="HII70133.1"/>
    </source>
</evidence>